<sequence length="199" mass="21238">MDGDPKARLLACAMRIVSEDGIESLSLRAIARRAGVSHGAPLRHFPGRAALLSAVAAEGYRTLAAERDRAVDACGASSTAAERLHAAALAYVGFAVENRGLHELMSREDLLLPTDPLLSEVSRAFFEEAVGLVVARQEEEGWHQGVDSRLLTAALWAALQGFAHLWLIGSIARASRSTSLEDALRVALAAFDLAPKSEN</sequence>
<keyword evidence="1" id="KW-0805">Transcription regulation</keyword>
<dbReference type="OrthoDB" id="3173376at2"/>
<dbReference type="GO" id="GO:0003700">
    <property type="term" value="F:DNA-binding transcription factor activity"/>
    <property type="evidence" value="ECO:0007669"/>
    <property type="project" value="TreeGrafter"/>
</dbReference>
<dbReference type="SUPFAM" id="SSF48498">
    <property type="entry name" value="Tetracyclin repressor-like, C-terminal domain"/>
    <property type="match status" value="1"/>
</dbReference>
<evidence type="ECO:0000313" key="6">
    <source>
        <dbReference type="EMBL" id="QBJ90985.1"/>
    </source>
</evidence>
<dbReference type="InterPro" id="IPR050109">
    <property type="entry name" value="HTH-type_TetR-like_transc_reg"/>
</dbReference>
<organism evidence="6 7">
    <name type="scientific">Streptomyces seoulensis</name>
    <dbReference type="NCBI Taxonomy" id="73044"/>
    <lineage>
        <taxon>Bacteria</taxon>
        <taxon>Bacillati</taxon>
        <taxon>Actinomycetota</taxon>
        <taxon>Actinomycetes</taxon>
        <taxon>Kitasatosporales</taxon>
        <taxon>Streptomycetaceae</taxon>
        <taxon>Streptomyces</taxon>
    </lineage>
</organism>
<keyword evidence="3" id="KW-0804">Transcription</keyword>
<evidence type="ECO:0000256" key="1">
    <source>
        <dbReference type="ARBA" id="ARBA00023015"/>
    </source>
</evidence>
<evidence type="ECO:0000259" key="5">
    <source>
        <dbReference type="PROSITE" id="PS50977"/>
    </source>
</evidence>
<dbReference type="KEGG" id="sseo:D0Z67_12160"/>
<evidence type="ECO:0000313" key="7">
    <source>
        <dbReference type="Proteomes" id="UP000292547"/>
    </source>
</evidence>
<keyword evidence="2 4" id="KW-0238">DNA-binding</keyword>
<proteinExistence type="predicted"/>
<dbReference type="RefSeq" id="WP_031184184.1">
    <property type="nucleotide sequence ID" value="NZ_CP032229.1"/>
</dbReference>
<accession>A0A4P6TU17</accession>
<dbReference type="Pfam" id="PF13305">
    <property type="entry name" value="TetR_C_33"/>
    <property type="match status" value="1"/>
</dbReference>
<dbReference type="EMBL" id="CP032229">
    <property type="protein sequence ID" value="QBJ90985.1"/>
    <property type="molecule type" value="Genomic_DNA"/>
</dbReference>
<dbReference type="InterPro" id="IPR009057">
    <property type="entry name" value="Homeodomain-like_sf"/>
</dbReference>
<dbReference type="Pfam" id="PF00440">
    <property type="entry name" value="TetR_N"/>
    <property type="match status" value="1"/>
</dbReference>
<keyword evidence="7" id="KW-1185">Reference proteome</keyword>
<dbReference type="InterPro" id="IPR001647">
    <property type="entry name" value="HTH_TetR"/>
</dbReference>
<dbReference type="PRINTS" id="PR00455">
    <property type="entry name" value="HTHTETR"/>
</dbReference>
<evidence type="ECO:0000256" key="3">
    <source>
        <dbReference type="ARBA" id="ARBA00023163"/>
    </source>
</evidence>
<dbReference type="SUPFAM" id="SSF46689">
    <property type="entry name" value="Homeodomain-like"/>
    <property type="match status" value="1"/>
</dbReference>
<feature type="DNA-binding region" description="H-T-H motif" evidence="4">
    <location>
        <begin position="26"/>
        <end position="45"/>
    </location>
</feature>
<protein>
    <submittedName>
        <fullName evidence="6">TetR/AcrR family transcriptional regulator</fullName>
    </submittedName>
</protein>
<dbReference type="GO" id="GO:0000976">
    <property type="term" value="F:transcription cis-regulatory region binding"/>
    <property type="evidence" value="ECO:0007669"/>
    <property type="project" value="TreeGrafter"/>
</dbReference>
<evidence type="ECO:0000256" key="2">
    <source>
        <dbReference type="ARBA" id="ARBA00023125"/>
    </source>
</evidence>
<dbReference type="AlphaFoldDB" id="A0A4P6TU17"/>
<dbReference type="GeneID" id="300099685"/>
<dbReference type="PANTHER" id="PTHR30055">
    <property type="entry name" value="HTH-TYPE TRANSCRIPTIONAL REGULATOR RUTR"/>
    <property type="match status" value="1"/>
</dbReference>
<gene>
    <name evidence="6" type="ORF">D0Z67_12160</name>
</gene>
<feature type="domain" description="HTH tetR-type" evidence="5">
    <location>
        <begin position="3"/>
        <end position="63"/>
    </location>
</feature>
<dbReference type="Proteomes" id="UP000292547">
    <property type="component" value="Chromosome"/>
</dbReference>
<dbReference type="InterPro" id="IPR025996">
    <property type="entry name" value="MT1864/Rv1816-like_C"/>
</dbReference>
<name>A0A4P6TU17_STRSO</name>
<dbReference type="PROSITE" id="PS50977">
    <property type="entry name" value="HTH_TETR_2"/>
    <property type="match status" value="1"/>
</dbReference>
<evidence type="ECO:0000256" key="4">
    <source>
        <dbReference type="PROSITE-ProRule" id="PRU00335"/>
    </source>
</evidence>
<dbReference type="PANTHER" id="PTHR30055:SF220">
    <property type="entry name" value="TETR-FAMILY REGULATORY PROTEIN"/>
    <property type="match status" value="1"/>
</dbReference>
<dbReference type="Gene3D" id="1.10.357.10">
    <property type="entry name" value="Tetracycline Repressor, domain 2"/>
    <property type="match status" value="1"/>
</dbReference>
<reference evidence="6 7" key="1">
    <citation type="submission" date="2018-08" db="EMBL/GenBank/DDBJ databases">
        <title>The complete genome sequence of Streptomyces seoulensis, a pioneer strain for nickel superoxide dismutase discovery.</title>
        <authorList>
            <person name="Shin J."/>
            <person name="Lee J.-S."/>
            <person name="Lee E.-J."/>
            <person name="Youn H.-D."/>
        </authorList>
    </citation>
    <scope>NUCLEOTIDE SEQUENCE [LARGE SCALE GENOMIC DNA]</scope>
    <source>
        <strain evidence="6 7">KCTC 9819</strain>
    </source>
</reference>
<dbReference type="InterPro" id="IPR036271">
    <property type="entry name" value="Tet_transcr_reg_TetR-rel_C_sf"/>
</dbReference>